<feature type="region of interest" description="Disordered" evidence="8">
    <location>
        <begin position="289"/>
        <end position="320"/>
    </location>
</feature>
<evidence type="ECO:0000256" key="7">
    <source>
        <dbReference type="ARBA" id="ARBA00023049"/>
    </source>
</evidence>
<keyword evidence="7 11" id="KW-0482">Metalloprotease</keyword>
<comment type="cofactor">
    <cofactor evidence="1">
        <name>Zn(2+)</name>
        <dbReference type="ChEBI" id="CHEBI:29105"/>
    </cofactor>
</comment>
<comment type="caution">
    <text evidence="11">The sequence shown here is derived from an EMBL/GenBank/DDBJ whole genome shotgun (WGS) entry which is preliminary data.</text>
</comment>
<dbReference type="PANTHER" id="PTHR22726:SF1">
    <property type="entry name" value="METALLOENDOPEPTIDASE OMA1, MITOCHONDRIAL"/>
    <property type="match status" value="1"/>
</dbReference>
<dbReference type="PANTHER" id="PTHR22726">
    <property type="entry name" value="METALLOENDOPEPTIDASE OMA1"/>
    <property type="match status" value="1"/>
</dbReference>
<dbReference type="Pfam" id="PF01435">
    <property type="entry name" value="Peptidase_M48"/>
    <property type="match status" value="1"/>
</dbReference>
<keyword evidence="5 11" id="KW-0378">Hydrolase</keyword>
<dbReference type="GO" id="GO:0008237">
    <property type="term" value="F:metallopeptidase activity"/>
    <property type="evidence" value="ECO:0007669"/>
    <property type="project" value="UniProtKB-KW"/>
</dbReference>
<evidence type="ECO:0000256" key="2">
    <source>
        <dbReference type="ARBA" id="ARBA00001964"/>
    </source>
</evidence>
<dbReference type="InterPro" id="IPR001915">
    <property type="entry name" value="Peptidase_M48"/>
</dbReference>
<keyword evidence="4" id="KW-0479">Metal-binding</keyword>
<proteinExistence type="predicted"/>
<organism evidence="11 12">
    <name type="scientific">Pseudaquabacterium rugosum</name>
    <dbReference type="NCBI Taxonomy" id="2984194"/>
    <lineage>
        <taxon>Bacteria</taxon>
        <taxon>Pseudomonadati</taxon>
        <taxon>Pseudomonadota</taxon>
        <taxon>Betaproteobacteria</taxon>
        <taxon>Burkholderiales</taxon>
        <taxon>Sphaerotilaceae</taxon>
        <taxon>Pseudaquabacterium</taxon>
    </lineage>
</organism>
<evidence type="ECO:0000256" key="8">
    <source>
        <dbReference type="SAM" id="MobiDB-lite"/>
    </source>
</evidence>
<evidence type="ECO:0000256" key="9">
    <source>
        <dbReference type="SAM" id="SignalP"/>
    </source>
</evidence>
<feature type="compositionally biased region" description="Basic and acidic residues" evidence="8">
    <location>
        <begin position="297"/>
        <end position="309"/>
    </location>
</feature>
<dbReference type="EC" id="3.4.24.-" evidence="11"/>
<evidence type="ECO:0000313" key="11">
    <source>
        <dbReference type="EMBL" id="MEK8027358.1"/>
    </source>
</evidence>
<evidence type="ECO:0000256" key="3">
    <source>
        <dbReference type="ARBA" id="ARBA00022670"/>
    </source>
</evidence>
<feature type="chain" id="PRO_5046276822" evidence="9">
    <location>
        <begin position="34"/>
        <end position="573"/>
    </location>
</feature>
<dbReference type="InterPro" id="IPR051156">
    <property type="entry name" value="Mito/Outer_Membr_Metalloprot"/>
</dbReference>
<reference evidence="11 12" key="1">
    <citation type="submission" date="2024-04" db="EMBL/GenBank/DDBJ databases">
        <title>Novel species of the genus Ideonella isolated from streams.</title>
        <authorList>
            <person name="Lu H."/>
        </authorList>
    </citation>
    <scope>NUCLEOTIDE SEQUENCE [LARGE SCALE GENOMIC DNA]</scope>
    <source>
        <strain evidence="11 12">BYS139W</strain>
    </source>
</reference>
<evidence type="ECO:0000259" key="10">
    <source>
        <dbReference type="Pfam" id="PF01435"/>
    </source>
</evidence>
<dbReference type="RefSeq" id="WP_341375142.1">
    <property type="nucleotide sequence ID" value="NZ_JBBUTF010000014.1"/>
</dbReference>
<evidence type="ECO:0000256" key="5">
    <source>
        <dbReference type="ARBA" id="ARBA00022801"/>
    </source>
</evidence>
<evidence type="ECO:0000313" key="12">
    <source>
        <dbReference type="Proteomes" id="UP001368500"/>
    </source>
</evidence>
<keyword evidence="12" id="KW-1185">Reference proteome</keyword>
<gene>
    <name evidence="11" type="ORF">AACH11_15445</name>
</gene>
<dbReference type="Gene3D" id="3.30.2010.10">
    <property type="entry name" value="Metalloproteases ('zincins'), catalytic domain"/>
    <property type="match status" value="1"/>
</dbReference>
<dbReference type="Proteomes" id="UP001368500">
    <property type="component" value="Unassembled WGS sequence"/>
</dbReference>
<evidence type="ECO:0000256" key="4">
    <source>
        <dbReference type="ARBA" id="ARBA00022723"/>
    </source>
</evidence>
<name>A0ABU9BFI9_9BURK</name>
<dbReference type="EMBL" id="JBBUTF010000014">
    <property type="protein sequence ID" value="MEK8027358.1"/>
    <property type="molecule type" value="Genomic_DNA"/>
</dbReference>
<feature type="signal peptide" evidence="9">
    <location>
        <begin position="1"/>
        <end position="33"/>
    </location>
</feature>
<comment type="cofactor">
    <cofactor evidence="2">
        <name>thiamine diphosphate</name>
        <dbReference type="ChEBI" id="CHEBI:58937"/>
    </cofactor>
</comment>
<feature type="compositionally biased region" description="Low complexity" evidence="8">
    <location>
        <begin position="310"/>
        <end position="320"/>
    </location>
</feature>
<sequence>MRLSPRPPSRLLRLTASLMAMLTGLTGSPGSLAQGTGTARTAVAPRLPALGDAAVEDLGPGAERRLGEQVMREVRQDPDYLDDPVLGQYVAGLWQPLVEAARRRGDIGTDTDTLFAWETFLVRDRSVNAFALPGGHVGVHLGLIAMTPGADELASVLAHELAHVTQHHIARRLSASSRNQTVSMAAMLLAILAASRSSGNLEAANAAIVGSQAATLQADLNFSRDMEREADRQGDQLLREAGYAPDAMSRMFDRLDQANRLNDNGAYPYLRSHPLTTERIGEARQRLQAEGLQGAEESLRSTGRPDRGEPPAAVVSSASAASAISVPPAVHALMRARARVLMDSSPAALERQLALALTTPRDGALATGDALATLSAGATAGMRLRQFDRARSLLAQARQGLAATSAADPAGADLMSDLLILQQAELEVAAGQPEAAGTVLAGLRQPRQRAAMLLRAQQAEALPDAREAAWRASLDELQLWTSQHGGDATAWHWQAQLAQRLGQPLRALRAQAENRAALGDLRGAVDRLSAAQRQARGDASRREFIEATVIDARLRELTAELRSLRREAEGGRP</sequence>
<dbReference type="InterPro" id="IPR049557">
    <property type="entry name" value="Transketolase_CS"/>
</dbReference>
<evidence type="ECO:0000256" key="6">
    <source>
        <dbReference type="ARBA" id="ARBA00022833"/>
    </source>
</evidence>
<keyword evidence="9" id="KW-0732">Signal</keyword>
<protein>
    <submittedName>
        <fullName evidence="11">M48 family metalloprotease</fullName>
        <ecNumber evidence="11">3.4.24.-</ecNumber>
    </submittedName>
</protein>
<evidence type="ECO:0000256" key="1">
    <source>
        <dbReference type="ARBA" id="ARBA00001947"/>
    </source>
</evidence>
<feature type="domain" description="Peptidase M48" evidence="10">
    <location>
        <begin position="117"/>
        <end position="286"/>
    </location>
</feature>
<keyword evidence="6" id="KW-0862">Zinc</keyword>
<keyword evidence="3" id="KW-0645">Protease</keyword>
<accession>A0ABU9BFI9</accession>
<dbReference type="PROSITE" id="PS00801">
    <property type="entry name" value="TRANSKETOLASE_1"/>
    <property type="match status" value="1"/>
</dbReference>